<sequence length="159" mass="16893">ARPAGALLPLRRGRGALAGVAAALPLGPLPAPGRLRHGAGGDGGPARLRPPPLARLVGVGDDRGRDAPRGPLPPRGRHHHGDGRGVELPPAPRRHHPRPHRPRLGNRPPLAPPRPRAANGRRRGHRPGLHPPRSFAHPGRDQAGRRTAVSHRGTETRRV</sequence>
<feature type="non-terminal residue" evidence="2">
    <location>
        <position position="159"/>
    </location>
</feature>
<accession>A0A6J4K6L0</accession>
<organism evidence="2">
    <name type="scientific">uncultured Gemmatimonadota bacterium</name>
    <dbReference type="NCBI Taxonomy" id="203437"/>
    <lineage>
        <taxon>Bacteria</taxon>
        <taxon>Pseudomonadati</taxon>
        <taxon>Gemmatimonadota</taxon>
        <taxon>environmental samples</taxon>
    </lineage>
</organism>
<feature type="compositionally biased region" description="Basic residues" evidence="1">
    <location>
        <begin position="119"/>
        <end position="128"/>
    </location>
</feature>
<dbReference type="AlphaFoldDB" id="A0A6J4K6L0"/>
<proteinExistence type="predicted"/>
<feature type="non-terminal residue" evidence="2">
    <location>
        <position position="1"/>
    </location>
</feature>
<dbReference type="EMBL" id="CADCTW010000006">
    <property type="protein sequence ID" value="CAA9296843.1"/>
    <property type="molecule type" value="Genomic_DNA"/>
</dbReference>
<evidence type="ECO:0000313" key="2">
    <source>
        <dbReference type="EMBL" id="CAA9296843.1"/>
    </source>
</evidence>
<feature type="region of interest" description="Disordered" evidence="1">
    <location>
        <begin position="24"/>
        <end position="159"/>
    </location>
</feature>
<protein>
    <submittedName>
        <fullName evidence="2">Uncharacterized protein</fullName>
    </submittedName>
</protein>
<reference evidence="2" key="1">
    <citation type="submission" date="2020-02" db="EMBL/GenBank/DDBJ databases">
        <authorList>
            <person name="Meier V. D."/>
        </authorList>
    </citation>
    <scope>NUCLEOTIDE SEQUENCE</scope>
    <source>
        <strain evidence="2">AVDCRST_MAG68</strain>
    </source>
</reference>
<evidence type="ECO:0000256" key="1">
    <source>
        <dbReference type="SAM" id="MobiDB-lite"/>
    </source>
</evidence>
<name>A0A6J4K6L0_9BACT</name>
<feature type="compositionally biased region" description="Basic residues" evidence="1">
    <location>
        <begin position="92"/>
        <end position="104"/>
    </location>
</feature>
<gene>
    <name evidence="2" type="ORF">AVDCRST_MAG68-50</name>
</gene>